<dbReference type="RefSeq" id="XP_003673298.1">
    <property type="nucleotide sequence ID" value="XM_003673250.1"/>
</dbReference>
<reference key="2">
    <citation type="submission" date="2011-08" db="EMBL/GenBank/DDBJ databases">
        <title>Genome sequence of Naumovozyma castellii.</title>
        <authorList>
            <person name="Gordon J.L."/>
            <person name="Armisen D."/>
            <person name="Proux-Wera E."/>
            <person name="OhEigeartaigh S.S."/>
            <person name="Byrne K.P."/>
            <person name="Wolfe K.H."/>
        </authorList>
    </citation>
    <scope>NUCLEOTIDE SEQUENCE</scope>
    <source>
        <strain>Type strain:CBS 4309</strain>
    </source>
</reference>
<dbReference type="Proteomes" id="UP000001640">
    <property type="component" value="Chromosome 1"/>
</dbReference>
<dbReference type="OrthoDB" id="10630493at2759"/>
<dbReference type="GeneID" id="96900396"/>
<dbReference type="InParanoid" id="G0V619"/>
<dbReference type="AlphaFoldDB" id="G0V619"/>
<proteinExistence type="predicted"/>
<dbReference type="HOGENOM" id="CLU_746158_0_0_1"/>
<dbReference type="KEGG" id="ncs:NCAS_0A03510"/>
<keyword evidence="2" id="KW-1185">Reference proteome</keyword>
<dbReference type="OMA" id="HSENIWS"/>
<evidence type="ECO:0000313" key="1">
    <source>
        <dbReference type="EMBL" id="CCC66909.1"/>
    </source>
</evidence>
<gene>
    <name evidence="1" type="primary">NCAS0A03510</name>
    <name evidence="1" type="ordered locus">NCAS_0A03510</name>
</gene>
<protein>
    <submittedName>
        <fullName evidence="1">Uncharacterized protein</fullName>
    </submittedName>
</protein>
<organism evidence="1 2">
    <name type="scientific">Naumovozyma castellii</name>
    <name type="common">Yeast</name>
    <name type="synonym">Saccharomyces castellii</name>
    <dbReference type="NCBI Taxonomy" id="27288"/>
    <lineage>
        <taxon>Eukaryota</taxon>
        <taxon>Fungi</taxon>
        <taxon>Dikarya</taxon>
        <taxon>Ascomycota</taxon>
        <taxon>Saccharomycotina</taxon>
        <taxon>Saccharomycetes</taxon>
        <taxon>Saccharomycetales</taxon>
        <taxon>Saccharomycetaceae</taxon>
        <taxon>Naumovozyma</taxon>
    </lineage>
</organism>
<name>G0V619_NAUCA</name>
<evidence type="ECO:0000313" key="2">
    <source>
        <dbReference type="Proteomes" id="UP000001640"/>
    </source>
</evidence>
<accession>G0V619</accession>
<dbReference type="EMBL" id="HE576752">
    <property type="protein sequence ID" value="CCC66909.1"/>
    <property type="molecule type" value="Genomic_DNA"/>
</dbReference>
<reference evidence="1 2" key="1">
    <citation type="journal article" date="2011" name="Proc. Natl. Acad. Sci. U.S.A.">
        <title>Evolutionary erosion of yeast sex chromosomes by mating-type switching accidents.</title>
        <authorList>
            <person name="Gordon J.L."/>
            <person name="Armisen D."/>
            <person name="Proux-Wera E."/>
            <person name="Oheigeartaigh S.S."/>
            <person name="Byrne K.P."/>
            <person name="Wolfe K.H."/>
        </authorList>
    </citation>
    <scope>NUCLEOTIDE SEQUENCE [LARGE SCALE GENOMIC DNA]</scope>
    <source>
        <strain evidence="2">ATCC 76901 / BCRC 22586 / CBS 4309 / NBRC 1992 / NRRL Y-12630</strain>
    </source>
</reference>
<sequence length="445" mass="52628">MFVDYSGAPNFQPINMCFGENYIKLVSFIEATTVQKRFESMLLLAFPFSKSFSQLTVDDFRGNEYLITEFVIKFLTLDQIKKFENLLKQCPTLYFLKIRLNPLKKVERTEVLLDSGSIIGMLFWDLTNLFDEFITQIYHGVIKTIIINKPDTEQYNGWTMVQKYIFSDQLDLPKKKLLKPMKNYLQIPLNYPVEFDIYSQIKAINKNTRLTLKFEEFTINKDYQNLKLLNECDISLKPVNFKVFIMWSEDFTTNSENEALNTTTQGSRKILGALDGNVERKKIDEDHVNNETYKKHSLSEDKKLTKKRELGENIYNFNDKKNICNSEKKMEEHEKLLYRVVKSATSAPILDEEFFIPSYAKDKSGRRPNSERIHTKYSFFNNRMIKTAHSENIWSSVPEYDPLELNTKDLNWKTFFKIKVRKIRESCRYFKEVSKYCIEDFLGKE</sequence>